<name>A0A8T9BQK4_9HELO</name>
<keyword evidence="4" id="KW-0540">Nuclease</keyword>
<dbReference type="InterPro" id="IPR036167">
    <property type="entry name" value="tRNA_intron_Endo_cat-like_sf"/>
</dbReference>
<keyword evidence="2" id="KW-0819">tRNA processing</keyword>
<feature type="domain" description="tRNA-splicing endonuclease subunit Sen15" evidence="3">
    <location>
        <begin position="14"/>
        <end position="162"/>
    </location>
</feature>
<dbReference type="EMBL" id="QGMK01003107">
    <property type="protein sequence ID" value="TVY54212.1"/>
    <property type="molecule type" value="Genomic_DNA"/>
</dbReference>
<evidence type="ECO:0000259" key="3">
    <source>
        <dbReference type="Pfam" id="PF09631"/>
    </source>
</evidence>
<dbReference type="PANTHER" id="PTHR28518:SF1">
    <property type="entry name" value="TRNA-SPLICING ENDONUCLEASE SUBUNIT SEN15"/>
    <property type="match status" value="1"/>
</dbReference>
<keyword evidence="4" id="KW-0255">Endonuclease</keyword>
<evidence type="ECO:0000256" key="1">
    <source>
        <dbReference type="ARBA" id="ARBA00006091"/>
    </source>
</evidence>
<evidence type="ECO:0000313" key="4">
    <source>
        <dbReference type="EMBL" id="TVY54212.1"/>
    </source>
</evidence>
<accession>A0A8T9BQK4</accession>
<dbReference type="PANTHER" id="PTHR28518">
    <property type="entry name" value="TRNA-SPLICING ENDONUCLEASE SUBUNIT SEN15"/>
    <property type="match status" value="1"/>
</dbReference>
<dbReference type="OrthoDB" id="10002170at2759"/>
<dbReference type="Gene3D" id="3.40.1350.10">
    <property type="match status" value="1"/>
</dbReference>
<dbReference type="InterPro" id="IPR042777">
    <property type="entry name" value="Sen15_fungi"/>
</dbReference>
<dbReference type="GO" id="GO:0003676">
    <property type="term" value="F:nucleic acid binding"/>
    <property type="evidence" value="ECO:0007669"/>
    <property type="project" value="InterPro"/>
</dbReference>
<keyword evidence="5" id="KW-1185">Reference proteome</keyword>
<dbReference type="GO" id="GO:0000214">
    <property type="term" value="C:tRNA-intron endonuclease complex"/>
    <property type="evidence" value="ECO:0007669"/>
    <property type="project" value="InterPro"/>
</dbReference>
<evidence type="ECO:0000313" key="5">
    <source>
        <dbReference type="Proteomes" id="UP000469558"/>
    </source>
</evidence>
<keyword evidence="4" id="KW-0378">Hydrolase</keyword>
<feature type="non-terminal residue" evidence="4">
    <location>
        <position position="1"/>
    </location>
</feature>
<dbReference type="InterPro" id="IPR018593">
    <property type="entry name" value="tRNA-endonuc_su_Sen15"/>
</dbReference>
<dbReference type="AlphaFoldDB" id="A0A8T9BQK4"/>
<gene>
    <name evidence="4" type="primary">tsp-1</name>
    <name evidence="4" type="ORF">LSUE1_G010352</name>
</gene>
<dbReference type="SUPFAM" id="SSF53032">
    <property type="entry name" value="tRNA-intron endonuclease catalytic domain-like"/>
    <property type="match status" value="1"/>
</dbReference>
<dbReference type="GO" id="GO:0000379">
    <property type="term" value="P:tRNA-type intron splice site recognition and cleavage"/>
    <property type="evidence" value="ECO:0007669"/>
    <property type="project" value="InterPro"/>
</dbReference>
<proteinExistence type="inferred from homology"/>
<sequence>NPLTPTYLHHLATQILHDLQHQHDWTSLTIHTHSPLTSATLPRPIVSGLPPKKAYIHPDEQIEILKAEHETGKSIKHEPEREWVLPSQIQESFSLAKFAAVFDALSTVPPGGDEEEEEEERNVGWKWQGKNRQKRLLLGTVHDDSTVVYYIIHDGIVKPRQN</sequence>
<dbReference type="Proteomes" id="UP000469558">
    <property type="component" value="Unassembled WGS sequence"/>
</dbReference>
<comment type="caution">
    <text evidence="4">The sequence shown here is derived from an EMBL/GenBank/DDBJ whole genome shotgun (WGS) entry which is preliminary data.</text>
</comment>
<dbReference type="InterPro" id="IPR011856">
    <property type="entry name" value="tRNA_endonuc-like_dom_sf"/>
</dbReference>
<protein>
    <submittedName>
        <fullName evidence="4">Putative tRNA-splicing endonuclease subunit tsp-1</fullName>
    </submittedName>
</protein>
<organism evidence="4 5">
    <name type="scientific">Lachnellula suecica</name>
    <dbReference type="NCBI Taxonomy" id="602035"/>
    <lineage>
        <taxon>Eukaryota</taxon>
        <taxon>Fungi</taxon>
        <taxon>Dikarya</taxon>
        <taxon>Ascomycota</taxon>
        <taxon>Pezizomycotina</taxon>
        <taxon>Leotiomycetes</taxon>
        <taxon>Helotiales</taxon>
        <taxon>Lachnaceae</taxon>
        <taxon>Lachnellula</taxon>
    </lineage>
</organism>
<dbReference type="Pfam" id="PF09631">
    <property type="entry name" value="Sen15"/>
    <property type="match status" value="1"/>
</dbReference>
<comment type="similarity">
    <text evidence="1">Belongs to the SEN15 family.</text>
</comment>
<evidence type="ECO:0000256" key="2">
    <source>
        <dbReference type="ARBA" id="ARBA00022694"/>
    </source>
</evidence>
<dbReference type="FunFam" id="3.40.1350.10:FF:000012">
    <property type="entry name" value="Probable tRNA-splicing endonuclease subunit sen-15"/>
    <property type="match status" value="1"/>
</dbReference>
<reference evidence="4 5" key="1">
    <citation type="submission" date="2018-05" db="EMBL/GenBank/DDBJ databases">
        <title>Genome sequencing and assembly of the regulated plant pathogen Lachnellula willkommii and related sister species for the development of diagnostic species identification markers.</title>
        <authorList>
            <person name="Giroux E."/>
            <person name="Bilodeau G."/>
        </authorList>
    </citation>
    <scope>NUCLEOTIDE SEQUENCE [LARGE SCALE GENOMIC DNA]</scope>
    <source>
        <strain evidence="4 5">CBS 268.59</strain>
    </source>
</reference>
<dbReference type="GO" id="GO:0000213">
    <property type="term" value="F:tRNA-intron lyase activity"/>
    <property type="evidence" value="ECO:0007669"/>
    <property type="project" value="TreeGrafter"/>
</dbReference>